<dbReference type="GO" id="GO:0005829">
    <property type="term" value="C:cytosol"/>
    <property type="evidence" value="ECO:0007669"/>
    <property type="project" value="TreeGrafter"/>
</dbReference>
<dbReference type="Pfam" id="PF02082">
    <property type="entry name" value="Rrf2"/>
    <property type="match status" value="1"/>
</dbReference>
<evidence type="ECO:0000256" key="1">
    <source>
        <dbReference type="ARBA" id="ARBA00023125"/>
    </source>
</evidence>
<dbReference type="InterPro" id="IPR036390">
    <property type="entry name" value="WH_DNA-bd_sf"/>
</dbReference>
<dbReference type="InterPro" id="IPR036388">
    <property type="entry name" value="WH-like_DNA-bd_sf"/>
</dbReference>
<dbReference type="PANTHER" id="PTHR33221">
    <property type="entry name" value="WINGED HELIX-TURN-HELIX TRANSCRIPTIONAL REGULATOR, RRF2 FAMILY"/>
    <property type="match status" value="1"/>
</dbReference>
<dbReference type="PATRIC" id="fig|446692.3.peg.885"/>
<dbReference type="EMBL" id="LN606600">
    <property type="protein sequence ID" value="CEF40294.1"/>
    <property type="molecule type" value="Genomic_DNA"/>
</dbReference>
<dbReference type="NCBIfam" id="TIGR00738">
    <property type="entry name" value="rrf2_super"/>
    <property type="match status" value="1"/>
</dbReference>
<reference evidence="3" key="1">
    <citation type="submission" date="2014-09" db="EMBL/GenBank/DDBJ databases">
        <authorList>
            <person name="Illeghems K.G."/>
        </authorList>
    </citation>
    <scope>NUCLEOTIDE SEQUENCE [LARGE SCALE GENOMIC DNA]</scope>
    <source>
        <strain evidence="3">108B</strain>
    </source>
</reference>
<keyword evidence="1" id="KW-0238">DNA-binding</keyword>
<keyword evidence="3" id="KW-1185">Reference proteome</keyword>
<dbReference type="GO" id="GO:0003700">
    <property type="term" value="F:DNA-binding transcription factor activity"/>
    <property type="evidence" value="ECO:0007669"/>
    <property type="project" value="TreeGrafter"/>
</dbReference>
<protein>
    <submittedName>
        <fullName evidence="2">Transcriptional regulator, BadM/Rrf2 family</fullName>
    </submittedName>
</protein>
<dbReference type="PANTHER" id="PTHR33221:SF4">
    <property type="entry name" value="HTH-TYPE TRANSCRIPTIONAL REPRESSOR NSRR"/>
    <property type="match status" value="1"/>
</dbReference>
<proteinExistence type="predicted"/>
<dbReference type="Proteomes" id="UP000056109">
    <property type="component" value="Chromosome I"/>
</dbReference>
<dbReference type="GO" id="GO:0003677">
    <property type="term" value="F:DNA binding"/>
    <property type="evidence" value="ECO:0007669"/>
    <property type="project" value="UniProtKB-KW"/>
</dbReference>
<dbReference type="KEGG" id="asz:ASN_893"/>
<dbReference type="PROSITE" id="PS51197">
    <property type="entry name" value="HTH_RRF2_2"/>
    <property type="match status" value="1"/>
</dbReference>
<organism evidence="2 3">
    <name type="scientific">Acetobacter senegalensis</name>
    <dbReference type="NCBI Taxonomy" id="446692"/>
    <lineage>
        <taxon>Bacteria</taxon>
        <taxon>Pseudomonadati</taxon>
        <taxon>Pseudomonadota</taxon>
        <taxon>Alphaproteobacteria</taxon>
        <taxon>Acetobacterales</taxon>
        <taxon>Acetobacteraceae</taxon>
        <taxon>Acetobacter</taxon>
    </lineage>
</organism>
<dbReference type="SUPFAM" id="SSF46785">
    <property type="entry name" value="Winged helix' DNA-binding domain"/>
    <property type="match status" value="1"/>
</dbReference>
<accession>A0A0U5ETM9</accession>
<evidence type="ECO:0000313" key="3">
    <source>
        <dbReference type="Proteomes" id="UP000056109"/>
    </source>
</evidence>
<gene>
    <name evidence="2" type="ORF">ASN_893</name>
</gene>
<dbReference type="Gene3D" id="1.10.10.10">
    <property type="entry name" value="Winged helix-like DNA-binding domain superfamily/Winged helix DNA-binding domain"/>
    <property type="match status" value="1"/>
</dbReference>
<name>A0A0U5ETM9_9PROT</name>
<dbReference type="RefSeq" id="WP_058987249.1">
    <property type="nucleotide sequence ID" value="NZ_JAIMFP010000005.1"/>
</dbReference>
<sequence length="219" mass="22200">MRLTLYTDYALRTLLYLGVHADRRVSIREVAEAYGISENHLVKVIHHLGRGGFVDTLRGRGGGLMLARPADQINVGDVVRHTEEDMALVGCMSPLSPGMGPGSRSAVAAAGGGGKRASLAALAGSAARGTSSPRGMAAGGATSAGSAAGEGRSGSAGGCLLANACHLRGVLGEALGAFMTVLDARTLADLLTPYERKVLTQAGPAEAPVDAPKTAEKVV</sequence>
<evidence type="ECO:0000313" key="2">
    <source>
        <dbReference type="EMBL" id="CEF40294.1"/>
    </source>
</evidence>
<dbReference type="AlphaFoldDB" id="A0A0U5ETM9"/>
<dbReference type="InterPro" id="IPR000944">
    <property type="entry name" value="Tscrpt_reg_Rrf2"/>
</dbReference>
<dbReference type="GeneID" id="34782034"/>